<dbReference type="AlphaFoldDB" id="A0A6A4VTC9"/>
<evidence type="ECO:0000313" key="5">
    <source>
        <dbReference type="Proteomes" id="UP000440578"/>
    </source>
</evidence>
<keyword evidence="5" id="KW-1185">Reference proteome</keyword>
<evidence type="ECO:0000259" key="2">
    <source>
        <dbReference type="Pfam" id="PF12248"/>
    </source>
</evidence>
<comment type="caution">
    <text evidence="4">The sequence shown here is derived from an EMBL/GenBank/DDBJ whole genome shotgun (WGS) entry which is preliminary data.</text>
</comment>
<dbReference type="PANTHER" id="PTHR31649">
    <property type="entry name" value="AGAP009604-PA"/>
    <property type="match status" value="1"/>
</dbReference>
<dbReference type="Pfam" id="PF12248">
    <property type="entry name" value="Methyltransf_FA"/>
    <property type="match status" value="1"/>
</dbReference>
<protein>
    <submittedName>
        <fullName evidence="4">C3 and PZP-like alpha-2-macroglobulin domain-containing protein 8</fullName>
    </submittedName>
</protein>
<dbReference type="InterPro" id="IPR006616">
    <property type="entry name" value="DM9_repeat"/>
</dbReference>
<gene>
    <name evidence="4" type="primary">CPAMD8_2</name>
    <name evidence="3" type="synonym">CPAMD8_4</name>
    <name evidence="4" type="ORF">FJT64_004573</name>
    <name evidence="3" type="ORF">FJT64_005648</name>
</gene>
<proteinExistence type="predicted"/>
<evidence type="ECO:0000256" key="1">
    <source>
        <dbReference type="SAM" id="MobiDB-lite"/>
    </source>
</evidence>
<dbReference type="Pfam" id="PF11901">
    <property type="entry name" value="DM9"/>
    <property type="match status" value="1"/>
</dbReference>
<dbReference type="PANTHER" id="PTHR31649:SF11">
    <property type="entry name" value="PROTEIN UNZIPPED"/>
    <property type="match status" value="1"/>
</dbReference>
<feature type="domain" description="Farnesoic acid O-methyl transferase" evidence="2">
    <location>
        <begin position="17"/>
        <end position="143"/>
    </location>
</feature>
<evidence type="ECO:0000313" key="4">
    <source>
        <dbReference type="EMBL" id="KAF0298076.1"/>
    </source>
</evidence>
<feature type="region of interest" description="Disordered" evidence="1">
    <location>
        <begin position="141"/>
        <end position="174"/>
    </location>
</feature>
<dbReference type="EMBL" id="VIIS01001447">
    <property type="protein sequence ID" value="KAF0298076.1"/>
    <property type="molecule type" value="Genomic_DNA"/>
</dbReference>
<dbReference type="Proteomes" id="UP000440578">
    <property type="component" value="Unassembled WGS sequence"/>
</dbReference>
<dbReference type="SMART" id="SM00696">
    <property type="entry name" value="DM9"/>
    <property type="match status" value="2"/>
</dbReference>
<evidence type="ECO:0000313" key="3">
    <source>
        <dbReference type="EMBL" id="KAF0296909.1"/>
    </source>
</evidence>
<name>A0A6A4VTC9_AMPAM</name>
<accession>A0A6A4VTC9</accession>
<dbReference type="EMBL" id="VIIS01001525">
    <property type="protein sequence ID" value="KAF0296909.1"/>
    <property type="molecule type" value="Genomic_DNA"/>
</dbReference>
<organism evidence="4 5">
    <name type="scientific">Amphibalanus amphitrite</name>
    <name type="common">Striped barnacle</name>
    <name type="synonym">Balanus amphitrite</name>
    <dbReference type="NCBI Taxonomy" id="1232801"/>
    <lineage>
        <taxon>Eukaryota</taxon>
        <taxon>Metazoa</taxon>
        <taxon>Ecdysozoa</taxon>
        <taxon>Arthropoda</taxon>
        <taxon>Crustacea</taxon>
        <taxon>Multicrustacea</taxon>
        <taxon>Cirripedia</taxon>
        <taxon>Thoracica</taxon>
        <taxon>Thoracicalcarea</taxon>
        <taxon>Balanomorpha</taxon>
        <taxon>Balanoidea</taxon>
        <taxon>Balanidae</taxon>
        <taxon>Amphibalaninae</taxon>
        <taxon>Amphibalanus</taxon>
    </lineage>
</organism>
<reference evidence="4 5" key="1">
    <citation type="submission" date="2019-07" db="EMBL/GenBank/DDBJ databases">
        <title>Draft genome assembly of a fouling barnacle, Amphibalanus amphitrite (Darwin, 1854): The first reference genome for Thecostraca.</title>
        <authorList>
            <person name="Kim W."/>
        </authorList>
    </citation>
    <scope>NUCLEOTIDE SEQUENCE [LARGE SCALE GENOMIC DNA]</scope>
    <source>
        <strain evidence="4">SNU_AA5</strain>
        <tissue evidence="4">Soma without cirri and trophi</tissue>
    </source>
</reference>
<dbReference type="OrthoDB" id="2142040at2759"/>
<sequence length="326" mass="36604">MGNEHGKEIDHDDHDGEYAHFSRITRREVRFHVRASCTASVALTSADHVTDDLYEVHFGSDGNTRCIISRNGDEVASCDTPDILDGDEPRGFWIRWKPRHGRLLVGRDGERLPFMMHMEEPLLPISHYAIRVEAGGSGSWRFPDEDEFSTSSSSSSSDDEDEEMRAETKANSEPRFRNPARWKWARDGHVPGHGVVSGEGNEGIEYVGRAYHEGALCIGRIVHDHKTCYIPYYGEEVAVDTYQALVKTNERLEWVDASNGEVPRGALQGGHNSDGHPLFVARAEHDGNWCCGHLNPGLDSVYIPYGGEEHQHHQYQVLCATTINLR</sequence>
<dbReference type="InterPro" id="IPR022041">
    <property type="entry name" value="Methyltransf_FA"/>
</dbReference>
<feature type="compositionally biased region" description="Basic and acidic residues" evidence="1">
    <location>
        <begin position="165"/>
        <end position="174"/>
    </location>
</feature>